<evidence type="ECO:0000313" key="4">
    <source>
        <dbReference type="EMBL" id="VYT92613.1"/>
    </source>
</evidence>
<feature type="binding site" evidence="2">
    <location>
        <position position="109"/>
    </location>
    <ligand>
        <name>Mn(2+)</name>
        <dbReference type="ChEBI" id="CHEBI:29035"/>
        <label>2</label>
    </ligand>
</feature>
<feature type="domain" description="Peptidase M20 dimerisation" evidence="3">
    <location>
        <begin position="190"/>
        <end position="285"/>
    </location>
</feature>
<sequence>MQTKELVKDIKQLAKENRDYVISLRRHFHQYPELSMEEYETSKKVKEELDKMGIEYRSAAGTGIIATIKGDKPGKTIALRADMDALPVEELTDFDFKSKIDGRMHACGHDSHTAMLLGAAKILNGMKDKINGTVRLLFQPGEESAKGAFAMIDDGAVDGVDGIFGIHIWAQVPVGKVSVEAGPRMACADWFYINVKGKGGHGSQPENCIDALVASSAIVMNLQTLVSRETRPHDPLVLTVGLLKSGTRFNVVAEEGYMEGTTRCFNPELRKQLPVKMERIIKSTAEAFGATAKLEFDFAVAPTINDEQCAKIGQGSVEKILGPEGNYHFEKVTGGEDFSHYLEKVPGAIAFVGCRNEEKDCCYAHHNGKFAIDEDGIEVGTALYAQYAIDFLNKYEK</sequence>
<reference evidence="4" key="1">
    <citation type="submission" date="2019-11" db="EMBL/GenBank/DDBJ databases">
        <authorList>
            <person name="Feng L."/>
        </authorList>
    </citation>
    <scope>NUCLEOTIDE SEQUENCE</scope>
    <source>
        <strain evidence="4">IbartlettiiLFYP30</strain>
    </source>
</reference>
<dbReference type="Gene3D" id="3.40.630.10">
    <property type="entry name" value="Zn peptidases"/>
    <property type="match status" value="1"/>
</dbReference>
<dbReference type="PANTHER" id="PTHR11014:SF63">
    <property type="entry name" value="METALLOPEPTIDASE, PUTATIVE (AFU_ORTHOLOGUE AFUA_6G09600)-RELATED"/>
    <property type="match status" value="1"/>
</dbReference>
<dbReference type="GO" id="GO:0050118">
    <property type="term" value="F:N-acetyldiaminopimelate deacetylase activity"/>
    <property type="evidence" value="ECO:0007669"/>
    <property type="project" value="UniProtKB-ARBA"/>
</dbReference>
<comment type="cofactor">
    <cofactor evidence="2">
        <name>Mn(2+)</name>
        <dbReference type="ChEBI" id="CHEBI:29035"/>
    </cofactor>
    <text evidence="2">The Mn(2+) ion enhances activity.</text>
</comment>
<dbReference type="GO" id="GO:0019877">
    <property type="term" value="P:diaminopimelate biosynthetic process"/>
    <property type="evidence" value="ECO:0007669"/>
    <property type="project" value="UniProtKB-ARBA"/>
</dbReference>
<dbReference type="PANTHER" id="PTHR11014">
    <property type="entry name" value="PEPTIDASE M20 FAMILY MEMBER"/>
    <property type="match status" value="1"/>
</dbReference>
<keyword evidence="2" id="KW-0464">Manganese</keyword>
<keyword evidence="2" id="KW-0479">Metal-binding</keyword>
<feature type="binding site" evidence="2">
    <location>
        <position position="107"/>
    </location>
    <ligand>
        <name>Mn(2+)</name>
        <dbReference type="ChEBI" id="CHEBI:29035"/>
        <label>2</label>
    </ligand>
</feature>
<dbReference type="InterPro" id="IPR011650">
    <property type="entry name" value="Peptidase_M20_dimer"/>
</dbReference>
<feature type="binding site" evidence="2">
    <location>
        <position position="167"/>
    </location>
    <ligand>
        <name>Mn(2+)</name>
        <dbReference type="ChEBI" id="CHEBI:29035"/>
        <label>2</label>
    </ligand>
</feature>
<keyword evidence="1 4" id="KW-0378">Hydrolase</keyword>
<dbReference type="InterPro" id="IPR002933">
    <property type="entry name" value="Peptidase_M20"/>
</dbReference>
<evidence type="ECO:0000259" key="3">
    <source>
        <dbReference type="Pfam" id="PF07687"/>
    </source>
</evidence>
<accession>A0A6N3APA8</accession>
<evidence type="ECO:0000256" key="1">
    <source>
        <dbReference type="ARBA" id="ARBA00022801"/>
    </source>
</evidence>
<dbReference type="FunFam" id="3.30.70.360:FF:000001">
    <property type="entry name" value="N-acetyldiaminopimelate deacetylase"/>
    <property type="match status" value="1"/>
</dbReference>
<dbReference type="EMBL" id="CACRUE010000022">
    <property type="protein sequence ID" value="VYT92613.1"/>
    <property type="molecule type" value="Genomic_DNA"/>
</dbReference>
<organism evidence="4">
    <name type="scientific">Intestinibacter bartlettii</name>
    <dbReference type="NCBI Taxonomy" id="261299"/>
    <lineage>
        <taxon>Bacteria</taxon>
        <taxon>Bacillati</taxon>
        <taxon>Bacillota</taxon>
        <taxon>Clostridia</taxon>
        <taxon>Peptostreptococcales</taxon>
        <taxon>Peptostreptococcaceae</taxon>
        <taxon>Intestinibacter</taxon>
    </lineage>
</organism>
<dbReference type="Pfam" id="PF01546">
    <property type="entry name" value="Peptidase_M20"/>
    <property type="match status" value="1"/>
</dbReference>
<dbReference type="CDD" id="cd08019">
    <property type="entry name" value="M20_Acy1-like"/>
    <property type="match status" value="1"/>
</dbReference>
<dbReference type="InterPro" id="IPR017439">
    <property type="entry name" value="Amidohydrolase"/>
</dbReference>
<dbReference type="SUPFAM" id="SSF55031">
    <property type="entry name" value="Bacterial exopeptidase dimerisation domain"/>
    <property type="match status" value="1"/>
</dbReference>
<dbReference type="Pfam" id="PF07687">
    <property type="entry name" value="M20_dimer"/>
    <property type="match status" value="1"/>
</dbReference>
<feature type="binding site" evidence="2">
    <location>
        <position position="143"/>
    </location>
    <ligand>
        <name>Mn(2+)</name>
        <dbReference type="ChEBI" id="CHEBI:29035"/>
        <label>2</label>
    </ligand>
</feature>
<protein>
    <submittedName>
        <fullName evidence="4">Putative hydrolase YxeP</fullName>
        <ecNumber evidence="4">3.-.-.-</ecNumber>
    </submittedName>
</protein>
<dbReference type="SUPFAM" id="SSF53187">
    <property type="entry name" value="Zn-dependent exopeptidases"/>
    <property type="match status" value="1"/>
</dbReference>
<dbReference type="PIRSF" id="PIRSF005962">
    <property type="entry name" value="Pept_M20D_amidohydro"/>
    <property type="match status" value="1"/>
</dbReference>
<evidence type="ECO:0000256" key="2">
    <source>
        <dbReference type="PIRSR" id="PIRSR005962-1"/>
    </source>
</evidence>
<gene>
    <name evidence="4" type="primary">yxeP_4</name>
    <name evidence="4" type="ORF">IBLFYP30_01337</name>
</gene>
<dbReference type="GO" id="GO:0046872">
    <property type="term" value="F:metal ion binding"/>
    <property type="evidence" value="ECO:0007669"/>
    <property type="project" value="UniProtKB-KW"/>
</dbReference>
<dbReference type="RefSeq" id="WP_024038015.1">
    <property type="nucleotide sequence ID" value="NZ_CACRUE010000022.1"/>
</dbReference>
<dbReference type="EC" id="3.-.-.-" evidence="4"/>
<proteinExistence type="predicted"/>
<feature type="binding site" evidence="2">
    <location>
        <position position="366"/>
    </location>
    <ligand>
        <name>Mn(2+)</name>
        <dbReference type="ChEBI" id="CHEBI:29035"/>
        <label>2</label>
    </ligand>
</feature>
<dbReference type="AlphaFoldDB" id="A0A6N3APA8"/>
<dbReference type="InterPro" id="IPR036264">
    <property type="entry name" value="Bact_exopeptidase_dim_dom"/>
</dbReference>
<name>A0A6N3APA8_9FIRM</name>
<dbReference type="NCBIfam" id="TIGR01891">
    <property type="entry name" value="amidohydrolases"/>
    <property type="match status" value="1"/>
</dbReference>
<dbReference type="Gene3D" id="3.30.70.360">
    <property type="match status" value="1"/>
</dbReference>